<gene>
    <name evidence="1" type="ORF">OGATHE_003224</name>
</gene>
<protein>
    <submittedName>
        <fullName evidence="1">Uncharacterized protein</fullName>
    </submittedName>
</protein>
<comment type="caution">
    <text evidence="1">The sequence shown here is derived from an EMBL/GenBank/DDBJ whole genome shotgun (WGS) entry which is preliminary data.</text>
</comment>
<reference evidence="1" key="2">
    <citation type="submission" date="2021-01" db="EMBL/GenBank/DDBJ databases">
        <authorList>
            <person name="Schikora-Tamarit M.A."/>
        </authorList>
    </citation>
    <scope>NUCLEOTIDE SEQUENCE</scope>
    <source>
        <strain evidence="1">NCAIM Y.01608</strain>
    </source>
</reference>
<dbReference type="EMBL" id="JAEUBD010001062">
    <property type="protein sequence ID" value="KAH3667701.1"/>
    <property type="molecule type" value="Genomic_DNA"/>
</dbReference>
<accession>A0A9P8T786</accession>
<sequence>MRASPHKEHLASIATGLSVSYLNILRFRLFTDNGGEDGADCACAAFQSSVEALNGSMTTFDSNRLLMNHFFWKNLIDGDRSRQSDNNSEFTLEGGVCNDSWCSRSAMRRLRFLSSLLSNSIVVSRSLSVSTSFSFLSLKSFATIFASFTFSLAWSNSVALRSSIS</sequence>
<name>A0A9P8T786_9ASCO</name>
<reference evidence="1" key="1">
    <citation type="journal article" date="2021" name="Open Biol.">
        <title>Shared evolutionary footprints suggest mitochondrial oxidative damage underlies multiple complex I losses in fungi.</title>
        <authorList>
            <person name="Schikora-Tamarit M.A."/>
            <person name="Marcet-Houben M."/>
            <person name="Nosek J."/>
            <person name="Gabaldon T."/>
        </authorList>
    </citation>
    <scope>NUCLEOTIDE SEQUENCE</scope>
    <source>
        <strain evidence="1">NCAIM Y.01608</strain>
    </source>
</reference>
<dbReference type="AlphaFoldDB" id="A0A9P8T786"/>
<dbReference type="Proteomes" id="UP000788993">
    <property type="component" value="Unassembled WGS sequence"/>
</dbReference>
<proteinExistence type="predicted"/>
<keyword evidence="2" id="KW-1185">Reference proteome</keyword>
<organism evidence="1 2">
    <name type="scientific">Ogataea polymorpha</name>
    <dbReference type="NCBI Taxonomy" id="460523"/>
    <lineage>
        <taxon>Eukaryota</taxon>
        <taxon>Fungi</taxon>
        <taxon>Dikarya</taxon>
        <taxon>Ascomycota</taxon>
        <taxon>Saccharomycotina</taxon>
        <taxon>Pichiomycetes</taxon>
        <taxon>Pichiales</taxon>
        <taxon>Pichiaceae</taxon>
        <taxon>Ogataea</taxon>
    </lineage>
</organism>
<evidence type="ECO:0000313" key="2">
    <source>
        <dbReference type="Proteomes" id="UP000788993"/>
    </source>
</evidence>
<evidence type="ECO:0000313" key="1">
    <source>
        <dbReference type="EMBL" id="KAH3667701.1"/>
    </source>
</evidence>